<keyword evidence="13 24" id="KW-0030">Aminoacyl-tRNA synthetase</keyword>
<keyword evidence="10" id="KW-0862">Zinc</keyword>
<dbReference type="HAMAP" id="MF_00041">
    <property type="entry name" value="Cys_tRNA_synth"/>
    <property type="match status" value="1"/>
</dbReference>
<evidence type="ECO:0000313" key="24">
    <source>
        <dbReference type="EMBL" id="EEC19723.1"/>
    </source>
</evidence>
<dbReference type="VEuPathDB" id="VectorBase:ISCI015021"/>
<dbReference type="Gene3D" id="1.20.120.1910">
    <property type="entry name" value="Cysteine-tRNA ligase, C-terminal anti-codon recognition domain"/>
    <property type="match status" value="1"/>
</dbReference>
<evidence type="ECO:0000256" key="11">
    <source>
        <dbReference type="ARBA" id="ARBA00022840"/>
    </source>
</evidence>
<dbReference type="AlphaFoldDB" id="B7QLK1"/>
<organism>
    <name type="scientific">Ixodes scapularis</name>
    <name type="common">Black-legged tick</name>
    <name type="synonym">Deer tick</name>
    <dbReference type="NCBI Taxonomy" id="6945"/>
    <lineage>
        <taxon>Eukaryota</taxon>
        <taxon>Metazoa</taxon>
        <taxon>Ecdysozoa</taxon>
        <taxon>Arthropoda</taxon>
        <taxon>Chelicerata</taxon>
        <taxon>Arachnida</taxon>
        <taxon>Acari</taxon>
        <taxon>Parasitiformes</taxon>
        <taxon>Ixodida</taxon>
        <taxon>Ixodoidea</taxon>
        <taxon>Ixodidae</taxon>
        <taxon>Ixodinae</taxon>
        <taxon>Ixodes</taxon>
    </lineage>
</organism>
<evidence type="ECO:0000256" key="22">
    <source>
        <dbReference type="SAM" id="MobiDB-lite"/>
    </source>
</evidence>
<feature type="domain" description="tRNA synthetases class I catalytic" evidence="23">
    <location>
        <begin position="58"/>
        <end position="355"/>
    </location>
</feature>
<comment type="catalytic activity">
    <reaction evidence="18">
        <text>2 L-cysteine = S-sulfanyl-L-cysteine + L-alanine</text>
        <dbReference type="Rhea" id="RHEA:78543"/>
        <dbReference type="ChEBI" id="CHEBI:35235"/>
        <dbReference type="ChEBI" id="CHEBI:57972"/>
        <dbReference type="ChEBI" id="CHEBI:58591"/>
    </reaction>
    <physiologicalReaction direction="left-to-right" evidence="18">
        <dbReference type="Rhea" id="RHEA:78544"/>
    </physiologicalReaction>
</comment>
<proteinExistence type="evidence at protein level"/>
<evidence type="ECO:0000256" key="3">
    <source>
        <dbReference type="ARBA" id="ARBA00005594"/>
    </source>
</evidence>
<keyword evidence="9" id="KW-0547">Nucleotide-binding</keyword>
<comment type="similarity">
    <text evidence="3">Belongs to the class-I aminoacyl-tRNA synthetase family.</text>
</comment>
<evidence type="ECO:0000256" key="12">
    <source>
        <dbReference type="ARBA" id="ARBA00022917"/>
    </source>
</evidence>
<dbReference type="PaxDb" id="6945-B7QLK1"/>
<dbReference type="Pfam" id="PF01406">
    <property type="entry name" value="tRNA-synt_1e"/>
    <property type="match status" value="1"/>
</dbReference>
<dbReference type="Proteomes" id="UP000001555">
    <property type="component" value="Unassembled WGS sequence"/>
</dbReference>
<dbReference type="InterPro" id="IPR024909">
    <property type="entry name" value="Cys-tRNA/MSH_ligase"/>
</dbReference>
<evidence type="ECO:0000313" key="26">
    <source>
        <dbReference type="Proteomes" id="UP000001555"/>
    </source>
</evidence>
<dbReference type="GO" id="GO:0004817">
    <property type="term" value="F:cysteine-tRNA ligase activity"/>
    <property type="evidence" value="ECO:0000318"/>
    <property type="project" value="GO_Central"/>
</dbReference>
<dbReference type="GO" id="GO:0006423">
    <property type="term" value="P:cysteinyl-tRNA aminoacylation"/>
    <property type="evidence" value="ECO:0000318"/>
    <property type="project" value="GO_Central"/>
</dbReference>
<evidence type="ECO:0000256" key="10">
    <source>
        <dbReference type="ARBA" id="ARBA00022833"/>
    </source>
</evidence>
<comment type="catalytic activity">
    <reaction evidence="20">
        <text>S-sulfanyl-L-cysteine + tRNA(Cys) + ATP = (S)-sulfanyl-L-cysteinyl-tRNA(Cys) + AMP + diphosphate</text>
        <dbReference type="Rhea" id="RHEA:78647"/>
        <dbReference type="Rhea" id="RHEA-COMP:9661"/>
        <dbReference type="Rhea" id="RHEA-COMP:19119"/>
        <dbReference type="ChEBI" id="CHEBI:30616"/>
        <dbReference type="ChEBI" id="CHEBI:33019"/>
        <dbReference type="ChEBI" id="CHEBI:58591"/>
        <dbReference type="ChEBI" id="CHEBI:78442"/>
        <dbReference type="ChEBI" id="CHEBI:229520"/>
        <dbReference type="ChEBI" id="CHEBI:456215"/>
    </reaction>
    <physiologicalReaction direction="left-to-right" evidence="20">
        <dbReference type="Rhea" id="RHEA:78648"/>
    </physiologicalReaction>
</comment>
<evidence type="ECO:0000256" key="16">
    <source>
        <dbReference type="ARBA" id="ARBA00045476"/>
    </source>
</evidence>
<dbReference type="Gene3D" id="3.40.50.620">
    <property type="entry name" value="HUPs"/>
    <property type="match status" value="1"/>
</dbReference>
<keyword evidence="6" id="KW-0963">Cytoplasm</keyword>
<dbReference type="EMBL" id="DS965966">
    <property type="protein sequence ID" value="EEC19723.1"/>
    <property type="molecule type" value="Genomic_DNA"/>
</dbReference>
<dbReference type="EnsemblMetazoa" id="ISCW015021-RA">
    <property type="protein sequence ID" value="ISCW015021-PA"/>
    <property type="gene ID" value="ISCW015021"/>
</dbReference>
<comment type="cofactor">
    <cofactor evidence="1">
        <name>Zn(2+)</name>
        <dbReference type="ChEBI" id="CHEBI:29105"/>
    </cofactor>
</comment>
<comment type="catalytic activity">
    <reaction evidence="17">
        <text>S-disulfanyl-L-cysteine + tRNA(Cys) + ATP = (S)-disulfanyl-L-cysteinyl-tRNA(Cys) + AMP + diphosphate</text>
        <dbReference type="Rhea" id="RHEA:78651"/>
        <dbReference type="Rhea" id="RHEA-COMP:9661"/>
        <dbReference type="Rhea" id="RHEA-COMP:19120"/>
        <dbReference type="ChEBI" id="CHEBI:30616"/>
        <dbReference type="ChEBI" id="CHEBI:33019"/>
        <dbReference type="ChEBI" id="CHEBI:78442"/>
        <dbReference type="ChEBI" id="CHEBI:229465"/>
        <dbReference type="ChEBI" id="CHEBI:229521"/>
        <dbReference type="ChEBI" id="CHEBI:456215"/>
    </reaction>
    <physiologicalReaction direction="left-to-right" evidence="17">
        <dbReference type="Rhea" id="RHEA:78652"/>
    </physiologicalReaction>
</comment>
<dbReference type="InterPro" id="IPR015803">
    <property type="entry name" value="Cys-tRNA-ligase"/>
</dbReference>
<dbReference type="SUPFAM" id="SSF47323">
    <property type="entry name" value="Anticodon-binding domain of a subclass of class I aminoacyl-tRNA synthetases"/>
    <property type="match status" value="1"/>
</dbReference>
<comment type="subcellular location">
    <subcellularLocation>
        <location evidence="2">Cytoplasm</location>
    </subcellularLocation>
</comment>
<dbReference type="PRINTS" id="PR00983">
    <property type="entry name" value="TRNASYNTHCYS"/>
</dbReference>
<name>B7QLK1_IXOSC</name>
<dbReference type="GO" id="GO:0005737">
    <property type="term" value="C:cytoplasm"/>
    <property type="evidence" value="ECO:0000318"/>
    <property type="project" value="GO_Central"/>
</dbReference>
<dbReference type="InterPro" id="IPR009080">
    <property type="entry name" value="tRNAsynth_Ia_anticodon-bd"/>
</dbReference>
<keyword evidence="26" id="KW-1185">Reference proteome</keyword>
<keyword evidence="8" id="KW-0479">Metal-binding</keyword>
<evidence type="ECO:0000256" key="2">
    <source>
        <dbReference type="ARBA" id="ARBA00004496"/>
    </source>
</evidence>
<evidence type="ECO:0000256" key="13">
    <source>
        <dbReference type="ARBA" id="ARBA00023146"/>
    </source>
</evidence>
<evidence type="ECO:0007829" key="27">
    <source>
        <dbReference type="PeptideAtlas" id="B7QLK1"/>
    </source>
</evidence>
<dbReference type="PANTHER" id="PTHR10890">
    <property type="entry name" value="CYSTEINYL-TRNA SYNTHETASE"/>
    <property type="match status" value="1"/>
</dbReference>
<evidence type="ECO:0000256" key="7">
    <source>
        <dbReference type="ARBA" id="ARBA00022598"/>
    </source>
</evidence>
<protein>
    <recommendedName>
        <fullName evidence="5">Cysteine--tRNA ligase</fullName>
        <ecNumber evidence="4">6.1.1.16</ecNumber>
    </recommendedName>
    <alternativeName>
        <fullName evidence="14">Cysteinyl-tRNA synthetase</fullName>
    </alternativeName>
</protein>
<dbReference type="FunCoup" id="B7QLK1">
    <property type="interactions" value="233"/>
</dbReference>
<keyword evidence="12" id="KW-0648">Protein biosynthesis</keyword>
<dbReference type="VEuPathDB" id="VectorBase:ISCW015021"/>
<evidence type="ECO:0000313" key="25">
    <source>
        <dbReference type="EnsemblMetazoa" id="ISCW015021-PA"/>
    </source>
</evidence>
<dbReference type="HOGENOM" id="CLU_013528_0_3_1"/>
<comment type="function">
    <text evidence="15">Mitochondrial cysteine-specific aminoacyl-tRNA synthetase that catalyzes the ATP-dependent ligation of cysteine to tRNA(Cys).</text>
</comment>
<evidence type="ECO:0000256" key="8">
    <source>
        <dbReference type="ARBA" id="ARBA00022723"/>
    </source>
</evidence>
<evidence type="ECO:0000256" key="6">
    <source>
        <dbReference type="ARBA" id="ARBA00022490"/>
    </source>
</evidence>
<evidence type="ECO:0000256" key="20">
    <source>
        <dbReference type="ARBA" id="ARBA00048609"/>
    </source>
</evidence>
<dbReference type="SUPFAM" id="SSF52374">
    <property type="entry name" value="Nucleotidylyl transferase"/>
    <property type="match status" value="1"/>
</dbReference>
<dbReference type="FunFam" id="3.40.50.620:FF:000130">
    <property type="entry name" value="Cysteine--tRNA ligase"/>
    <property type="match status" value="1"/>
</dbReference>
<dbReference type="STRING" id="6945.B7QLK1"/>
<evidence type="ECO:0000256" key="15">
    <source>
        <dbReference type="ARBA" id="ARBA00043868"/>
    </source>
</evidence>
<evidence type="ECO:0000256" key="4">
    <source>
        <dbReference type="ARBA" id="ARBA00012832"/>
    </source>
</evidence>
<evidence type="ECO:0000256" key="21">
    <source>
        <dbReference type="ARBA" id="ARBA00049046"/>
    </source>
</evidence>
<dbReference type="OrthoDB" id="438179at2759"/>
<dbReference type="PANTHER" id="PTHR10890:SF27">
    <property type="entry name" value="CYSTEINE--TRNA LIGASE, MITOCHONDRIAL-RELATED"/>
    <property type="match status" value="1"/>
</dbReference>
<dbReference type="NCBIfam" id="TIGR00435">
    <property type="entry name" value="cysS"/>
    <property type="match status" value="1"/>
</dbReference>
<accession>B7QLK1</accession>
<evidence type="ECO:0000256" key="1">
    <source>
        <dbReference type="ARBA" id="ARBA00001947"/>
    </source>
</evidence>
<dbReference type="InParanoid" id="B7QLK1"/>
<sequence length="547" mass="60130">MISQCRALFAMPSLTCVSGPWTRTAARRLSQQARPDGHDTGIRVYDPIGRAKVPLKLQHERVAKWYSCGPTVYDSSHVGHAYTYLRTDIIRRILGRFFDVDVVMVMGITDIDDKIIARAVQLGETPETLARRYEREFREDIAKLGVLPPTLYARVSEYVPSVVRFCEVLRDKGHAYAAADGSLYFDVSQRPDYGLFRAPGMGSSIPVVGVKRDPRDFALWKGAKPGEPQWTSPWGPGRPGWHIECSAMASELLGDSVDIHTGGRDLAFPHHENEEAQSRSRHGKSRWVRHWLHMGQVMVAKGGTDAVKMSKSAGNTLPLQTVLEDHSAETLRLLCLRSHYSADVVVGPEALHQAQVNLNMLRDFCANAGSYVRGELPARELNEPELLGQLAYLKIQLREAMADDLDYSQATARVLELASRLNGRLQGPCAQTSAAGACRGAIAAALVLVSRFFGDVGVELATRDTLASASETSTALVVDSVVAFRSAVRQHALAHKDSSRPLLEACDSLRDQLALEGVQIKDRGSQSSTWDIVPVGGNRGKSQKKEQ</sequence>
<evidence type="ECO:0000256" key="14">
    <source>
        <dbReference type="ARBA" id="ARBA00031499"/>
    </source>
</evidence>
<evidence type="ECO:0000256" key="17">
    <source>
        <dbReference type="ARBA" id="ARBA00047499"/>
    </source>
</evidence>
<evidence type="ECO:0000256" key="9">
    <source>
        <dbReference type="ARBA" id="ARBA00022741"/>
    </source>
</evidence>
<gene>
    <name evidence="24" type="ORF">IscW_ISCW015021</name>
</gene>
<dbReference type="EC" id="6.1.1.16" evidence="4"/>
<evidence type="ECO:0000256" key="18">
    <source>
        <dbReference type="ARBA" id="ARBA00047548"/>
    </source>
</evidence>
<dbReference type="EMBL" id="ABJB010411549">
    <property type="status" value="NOT_ANNOTATED_CDS"/>
    <property type="molecule type" value="Genomic_DNA"/>
</dbReference>
<keyword evidence="11" id="KW-0067">ATP-binding</keyword>
<dbReference type="GO" id="GO:0005524">
    <property type="term" value="F:ATP binding"/>
    <property type="evidence" value="ECO:0000318"/>
    <property type="project" value="GO_Central"/>
</dbReference>
<reference evidence="24 26" key="1">
    <citation type="submission" date="2008-03" db="EMBL/GenBank/DDBJ databases">
        <title>Annotation of Ixodes scapularis.</title>
        <authorList>
            <consortium name="Ixodes scapularis Genome Project Consortium"/>
            <person name="Caler E."/>
            <person name="Hannick L.I."/>
            <person name="Bidwell S."/>
            <person name="Joardar V."/>
            <person name="Thiagarajan M."/>
            <person name="Amedeo P."/>
            <person name="Galinsky K.J."/>
            <person name="Schobel S."/>
            <person name="Inman J."/>
            <person name="Hostetler J."/>
            <person name="Miller J."/>
            <person name="Hammond M."/>
            <person name="Megy K."/>
            <person name="Lawson D."/>
            <person name="Kodira C."/>
            <person name="Sutton G."/>
            <person name="Meyer J."/>
            <person name="Hill C.A."/>
            <person name="Birren B."/>
            <person name="Nene V."/>
            <person name="Collins F."/>
            <person name="Alarcon-Chaidez F."/>
            <person name="Wikel S."/>
            <person name="Strausberg R."/>
        </authorList>
    </citation>
    <scope>NUCLEOTIDE SEQUENCE [LARGE SCALE GENOMIC DNA]</scope>
    <source>
        <strain evidence="26">Wikel</strain>
        <strain evidence="24">Wikel colony</strain>
    </source>
</reference>
<dbReference type="GO" id="GO:0046872">
    <property type="term" value="F:metal ion binding"/>
    <property type="evidence" value="ECO:0007669"/>
    <property type="project" value="UniProtKB-KW"/>
</dbReference>
<evidence type="ECO:0000259" key="23">
    <source>
        <dbReference type="Pfam" id="PF01406"/>
    </source>
</evidence>
<comment type="function">
    <text evidence="16">In addition to its role as an aminoacyl-tRNA synthetase, has also cysteine persulfide synthase activity. Produces reactive persulfide species such as cysteine persulfide (CysSSH) from substrate cysteine and mediate direct incorporation of CysSSH into proteins during translations, resulting in protein persulfides and polysulfides. CysSSHs behave as potent antioxidants and cellular protectants.</text>
</comment>
<feature type="region of interest" description="Disordered" evidence="22">
    <location>
        <begin position="526"/>
        <end position="547"/>
    </location>
</feature>
<dbReference type="InterPro" id="IPR014729">
    <property type="entry name" value="Rossmann-like_a/b/a_fold"/>
</dbReference>
<evidence type="ECO:0000256" key="19">
    <source>
        <dbReference type="ARBA" id="ARBA00047731"/>
    </source>
</evidence>
<reference evidence="25" key="2">
    <citation type="submission" date="2020-05" db="UniProtKB">
        <authorList>
            <consortium name="EnsemblMetazoa"/>
        </authorList>
    </citation>
    <scope>IDENTIFICATION</scope>
    <source>
        <strain evidence="25">wikel</strain>
    </source>
</reference>
<keyword evidence="7 24" id="KW-0436">Ligase</keyword>
<dbReference type="CDD" id="cd00672">
    <property type="entry name" value="CysRS_core"/>
    <property type="match status" value="1"/>
</dbReference>
<dbReference type="VEuPathDB" id="VectorBase:ISCP_011808"/>
<evidence type="ECO:0000256" key="5">
    <source>
        <dbReference type="ARBA" id="ARBA00014738"/>
    </source>
</evidence>
<comment type="catalytic activity">
    <reaction evidence="21">
        <text>tRNA(Cys) + L-cysteine + ATP = L-cysteinyl-tRNA(Cys) + AMP + diphosphate</text>
        <dbReference type="Rhea" id="RHEA:17773"/>
        <dbReference type="Rhea" id="RHEA-COMP:9661"/>
        <dbReference type="Rhea" id="RHEA-COMP:9679"/>
        <dbReference type="ChEBI" id="CHEBI:30616"/>
        <dbReference type="ChEBI" id="CHEBI:33019"/>
        <dbReference type="ChEBI" id="CHEBI:35235"/>
        <dbReference type="ChEBI" id="CHEBI:78442"/>
        <dbReference type="ChEBI" id="CHEBI:78517"/>
        <dbReference type="ChEBI" id="CHEBI:456215"/>
        <dbReference type="EC" id="6.1.1.16"/>
    </reaction>
    <physiologicalReaction direction="right-to-left" evidence="21">
        <dbReference type="Rhea" id="RHEA:17775"/>
    </physiologicalReaction>
</comment>
<comment type="catalytic activity">
    <reaction evidence="19">
        <text>S-sulfanyl-L-cysteine + L-cysteine = S-disulfanyl-L-cysteine + L-alanine</text>
        <dbReference type="Rhea" id="RHEA:78627"/>
        <dbReference type="ChEBI" id="CHEBI:35235"/>
        <dbReference type="ChEBI" id="CHEBI:57972"/>
        <dbReference type="ChEBI" id="CHEBI:58591"/>
        <dbReference type="ChEBI" id="CHEBI:229465"/>
    </reaction>
    <physiologicalReaction direction="left-to-right" evidence="19">
        <dbReference type="Rhea" id="RHEA:78628"/>
    </physiologicalReaction>
</comment>
<dbReference type="InterPro" id="IPR032678">
    <property type="entry name" value="tRNA-synt_1_cat_dom"/>
</dbReference>
<keyword evidence="27" id="KW-1267">Proteomics identification</keyword>